<dbReference type="EMBL" id="JXUW01000034">
    <property type="protein sequence ID" value="KJE75618.1"/>
    <property type="molecule type" value="Genomic_DNA"/>
</dbReference>
<evidence type="ECO:0000256" key="1">
    <source>
        <dbReference type="ARBA" id="ARBA00004141"/>
    </source>
</evidence>
<keyword evidence="5 12" id="KW-1133">Transmembrane helix</keyword>
<comment type="subcellular location">
    <subcellularLocation>
        <location evidence="1">Membrane</location>
        <topology evidence="1">Multi-pass membrane protein</topology>
    </subcellularLocation>
</comment>
<dbReference type="AlphaFoldDB" id="A0A0D8FQR8"/>
<feature type="transmembrane region" description="Helical" evidence="12">
    <location>
        <begin position="171"/>
        <end position="193"/>
    </location>
</feature>
<gene>
    <name evidence="13" type="primary">ctaA2</name>
    <name evidence="13" type="ORF">FEAC_26410</name>
</gene>
<keyword evidence="14" id="KW-1185">Reference proteome</keyword>
<protein>
    <submittedName>
        <fullName evidence="13">Heme A synthase</fullName>
    </submittedName>
</protein>
<evidence type="ECO:0000256" key="3">
    <source>
        <dbReference type="ARBA" id="ARBA00022692"/>
    </source>
</evidence>
<evidence type="ECO:0000256" key="7">
    <source>
        <dbReference type="ARBA" id="ARBA00023004"/>
    </source>
</evidence>
<comment type="caution">
    <text evidence="13">The sequence shown here is derived from an EMBL/GenBank/DDBJ whole genome shotgun (WGS) entry which is preliminary data.</text>
</comment>
<feature type="transmembrane region" description="Helical" evidence="12">
    <location>
        <begin position="271"/>
        <end position="293"/>
    </location>
</feature>
<evidence type="ECO:0000256" key="10">
    <source>
        <dbReference type="ARBA" id="ARBA00023157"/>
    </source>
</evidence>
<comment type="pathway">
    <text evidence="11">Porphyrin-containing compound metabolism.</text>
</comment>
<dbReference type="RefSeq" id="WP_052566363.1">
    <property type="nucleotide sequence ID" value="NZ_JQKF01000025.1"/>
</dbReference>
<evidence type="ECO:0000256" key="6">
    <source>
        <dbReference type="ARBA" id="ARBA00023002"/>
    </source>
</evidence>
<dbReference type="Pfam" id="PF02628">
    <property type="entry name" value="COX15-CtaA"/>
    <property type="match status" value="2"/>
</dbReference>
<reference evidence="13 14" key="1">
    <citation type="submission" date="2015-01" db="EMBL/GenBank/DDBJ databases">
        <title>Draft genome of the acidophilic iron oxidizer Ferrimicrobium acidiphilum strain T23.</title>
        <authorList>
            <person name="Poehlein A."/>
            <person name="Eisen S."/>
            <person name="Schloemann M."/>
            <person name="Johnson B.D."/>
            <person name="Daniel R."/>
            <person name="Muehling M."/>
        </authorList>
    </citation>
    <scope>NUCLEOTIDE SEQUENCE [LARGE SCALE GENOMIC DNA]</scope>
    <source>
        <strain evidence="13 14">T23</strain>
    </source>
</reference>
<dbReference type="PATRIC" id="fig|1121877.4.peg.2954"/>
<accession>A0A0D8FQR8</accession>
<feature type="transmembrane region" description="Helical" evidence="12">
    <location>
        <begin position="213"/>
        <end position="235"/>
    </location>
</feature>
<dbReference type="GO" id="GO:0046872">
    <property type="term" value="F:metal ion binding"/>
    <property type="evidence" value="ECO:0007669"/>
    <property type="project" value="UniProtKB-KW"/>
</dbReference>
<dbReference type="GeneID" id="78373648"/>
<dbReference type="STRING" id="1121877.FEAC_26410"/>
<feature type="transmembrane region" description="Helical" evidence="12">
    <location>
        <begin position="76"/>
        <end position="95"/>
    </location>
</feature>
<dbReference type="eggNOG" id="COG1612">
    <property type="taxonomic scope" value="Bacteria"/>
</dbReference>
<evidence type="ECO:0000256" key="11">
    <source>
        <dbReference type="ARBA" id="ARBA00023444"/>
    </source>
</evidence>
<evidence type="ECO:0000313" key="14">
    <source>
        <dbReference type="Proteomes" id="UP000032336"/>
    </source>
</evidence>
<evidence type="ECO:0000256" key="2">
    <source>
        <dbReference type="ARBA" id="ARBA00022475"/>
    </source>
</evidence>
<feature type="transmembrane region" description="Helical" evidence="12">
    <location>
        <begin position="131"/>
        <end position="151"/>
    </location>
</feature>
<evidence type="ECO:0000256" key="4">
    <source>
        <dbReference type="ARBA" id="ARBA00022723"/>
    </source>
</evidence>
<dbReference type="InterPro" id="IPR050450">
    <property type="entry name" value="COX15/CtaA_HemeA_synthase"/>
</dbReference>
<evidence type="ECO:0000256" key="9">
    <source>
        <dbReference type="ARBA" id="ARBA00023136"/>
    </source>
</evidence>
<keyword evidence="3 12" id="KW-0812">Transmembrane</keyword>
<evidence type="ECO:0000256" key="5">
    <source>
        <dbReference type="ARBA" id="ARBA00022989"/>
    </source>
</evidence>
<keyword evidence="4" id="KW-0479">Metal-binding</keyword>
<evidence type="ECO:0000256" key="8">
    <source>
        <dbReference type="ARBA" id="ARBA00023133"/>
    </source>
</evidence>
<organism evidence="13 14">
    <name type="scientific">Ferrimicrobium acidiphilum DSM 19497</name>
    <dbReference type="NCBI Taxonomy" id="1121877"/>
    <lineage>
        <taxon>Bacteria</taxon>
        <taxon>Bacillati</taxon>
        <taxon>Actinomycetota</taxon>
        <taxon>Acidimicrobiia</taxon>
        <taxon>Acidimicrobiales</taxon>
        <taxon>Acidimicrobiaceae</taxon>
        <taxon>Ferrimicrobium</taxon>
    </lineage>
</organism>
<dbReference type="GO" id="GO:0006784">
    <property type="term" value="P:heme A biosynthetic process"/>
    <property type="evidence" value="ECO:0007669"/>
    <property type="project" value="InterPro"/>
</dbReference>
<keyword evidence="2" id="KW-1003">Cell membrane</keyword>
<evidence type="ECO:0000256" key="12">
    <source>
        <dbReference type="SAM" id="Phobius"/>
    </source>
</evidence>
<evidence type="ECO:0000313" key="13">
    <source>
        <dbReference type="EMBL" id="KJE75618.1"/>
    </source>
</evidence>
<dbReference type="OrthoDB" id="5241540at2"/>
<feature type="transmembrane region" description="Helical" evidence="12">
    <location>
        <begin position="247"/>
        <end position="265"/>
    </location>
</feature>
<dbReference type="InterPro" id="IPR003780">
    <property type="entry name" value="COX15/CtaA_fam"/>
</dbReference>
<proteinExistence type="predicted"/>
<dbReference type="Proteomes" id="UP000032336">
    <property type="component" value="Unassembled WGS sequence"/>
</dbReference>
<dbReference type="PANTHER" id="PTHR35457">
    <property type="entry name" value="HEME A SYNTHASE"/>
    <property type="match status" value="1"/>
</dbReference>
<keyword evidence="6" id="KW-0560">Oxidoreductase</keyword>
<feature type="transmembrane region" description="Helical" evidence="12">
    <location>
        <begin position="21"/>
        <end position="40"/>
    </location>
</feature>
<sequence length="323" mass="35446">MKQSLRRLQRLWNVSPALFRRISYATLIFCAVIIVTGGVVRLTQSGLGCPTWPNCTTGHFTASFNYHPMIEFVNRVVTFFAALGMSVTAVFAFFRKPFRRDLMLLSLGLFAEVVAESVLGGITVLEKLAPPFVMAHFVLAIVVLWNSLVLYKHAISAEGKARPVVGKETVWLGRLMFLNLGALIIVGTAVAGTGPYSGSPISSRLPFNLRQVAYLHADFAIVLVALILANLFLLHQARAPEVVQRRARMLLWMGAIQAIIGYTTYFSGLPAVLIGLHIAGATLTWIAMTWYYLSLFHVSREARGEVVAVETKEGSLSGPSYAS</sequence>
<dbReference type="GO" id="GO:0016020">
    <property type="term" value="C:membrane"/>
    <property type="evidence" value="ECO:0007669"/>
    <property type="project" value="UniProtKB-SubCell"/>
</dbReference>
<keyword evidence="9 12" id="KW-0472">Membrane</keyword>
<feature type="transmembrane region" description="Helical" evidence="12">
    <location>
        <begin position="102"/>
        <end position="125"/>
    </location>
</feature>
<name>A0A0D8FQR8_9ACTN</name>
<keyword evidence="10" id="KW-1015">Disulfide bond</keyword>
<dbReference type="PANTHER" id="PTHR35457:SF1">
    <property type="entry name" value="HEME A SYNTHASE"/>
    <property type="match status" value="1"/>
</dbReference>
<keyword evidence="8" id="KW-0350">Heme biosynthesis</keyword>
<dbReference type="GO" id="GO:0016491">
    <property type="term" value="F:oxidoreductase activity"/>
    <property type="evidence" value="ECO:0007669"/>
    <property type="project" value="UniProtKB-KW"/>
</dbReference>
<keyword evidence="7" id="KW-0408">Iron</keyword>